<name>G3PLH5_GASAC</name>
<dbReference type="InParanoid" id="G3PLH5"/>
<keyword evidence="1" id="KW-0812">Transmembrane</keyword>
<dbReference type="Bgee" id="ENSGACG00000013979">
    <property type="expression patterns" value="Expressed in telencephalon and 10 other cell types or tissues"/>
</dbReference>
<keyword evidence="1" id="KW-0472">Membrane</keyword>
<organism evidence="2">
    <name type="scientific">Gasterosteus aculeatus</name>
    <name type="common">Three-spined stickleback</name>
    <dbReference type="NCBI Taxonomy" id="69293"/>
    <lineage>
        <taxon>Eukaryota</taxon>
        <taxon>Metazoa</taxon>
        <taxon>Chordata</taxon>
        <taxon>Craniata</taxon>
        <taxon>Vertebrata</taxon>
        <taxon>Euteleostomi</taxon>
        <taxon>Actinopterygii</taxon>
        <taxon>Neopterygii</taxon>
        <taxon>Teleostei</taxon>
        <taxon>Neoteleostei</taxon>
        <taxon>Acanthomorphata</taxon>
        <taxon>Eupercaria</taxon>
        <taxon>Perciformes</taxon>
        <taxon>Cottioidei</taxon>
        <taxon>Gasterosteales</taxon>
        <taxon>Gasterosteidae</taxon>
        <taxon>Gasterosteus</taxon>
    </lineage>
</organism>
<protein>
    <submittedName>
        <fullName evidence="2">Uncharacterized protein</fullName>
    </submittedName>
</protein>
<accession>G3PLH5</accession>
<keyword evidence="1" id="KW-1133">Transmembrane helix</keyword>
<reference evidence="2" key="1">
    <citation type="submission" date="2006-01" db="EMBL/GenBank/DDBJ databases">
        <authorList>
            <person name="Lindblad-Toh K."/>
            <person name="Mauceli E."/>
            <person name="Grabherr M."/>
            <person name="Chang J.L."/>
            <person name="Lander E.S."/>
        </authorList>
    </citation>
    <scope>NUCLEOTIDE SEQUENCE [LARGE SCALE GENOMIC DNA]</scope>
</reference>
<reference evidence="2" key="2">
    <citation type="submission" date="2024-04" db="UniProtKB">
        <authorList>
            <consortium name="Ensembl"/>
        </authorList>
    </citation>
    <scope>IDENTIFICATION</scope>
</reference>
<dbReference type="AlphaFoldDB" id="G3PLH5"/>
<evidence type="ECO:0000256" key="1">
    <source>
        <dbReference type="SAM" id="Phobius"/>
    </source>
</evidence>
<sequence length="81" mass="9181">SLENFLNKVNECLLSPSCSFSFSVVSFVGNKNKASTFFCQTFFIIGINMNYVSILLIVRIFITWVSVSTLIFIHILPHLDT</sequence>
<evidence type="ECO:0000313" key="2">
    <source>
        <dbReference type="Ensembl" id="ENSGACP00000018456.1"/>
    </source>
</evidence>
<feature type="transmembrane region" description="Helical" evidence="1">
    <location>
        <begin position="51"/>
        <end position="76"/>
    </location>
</feature>
<proteinExistence type="predicted"/>
<dbReference type="Ensembl" id="ENSGACT00000018492.1">
    <property type="protein sequence ID" value="ENSGACP00000018456.1"/>
    <property type="gene ID" value="ENSGACG00000013979.1"/>
</dbReference>